<accession>A0AAV7VV46</accession>
<dbReference type="Proteomes" id="UP001066276">
    <property type="component" value="Chromosome 2_1"/>
</dbReference>
<dbReference type="PANTHER" id="PTHR33662:SF1">
    <property type="entry name" value="INACTIVE UBIQUITIN THIOESTERASE OTULINL"/>
    <property type="match status" value="1"/>
</dbReference>
<reference evidence="4" key="1">
    <citation type="journal article" date="2022" name="bioRxiv">
        <title>Sequencing and chromosome-scale assembly of the giantPleurodeles waltlgenome.</title>
        <authorList>
            <person name="Brown T."/>
            <person name="Elewa A."/>
            <person name="Iarovenko S."/>
            <person name="Subramanian E."/>
            <person name="Araus A.J."/>
            <person name="Petzold A."/>
            <person name="Susuki M."/>
            <person name="Suzuki K.-i.T."/>
            <person name="Hayashi T."/>
            <person name="Toyoda A."/>
            <person name="Oliveira C."/>
            <person name="Osipova E."/>
            <person name="Leigh N.D."/>
            <person name="Simon A."/>
            <person name="Yun M.H."/>
        </authorList>
    </citation>
    <scope>NUCLEOTIDE SEQUENCE</scope>
    <source>
        <strain evidence="4">20211129_DDA</strain>
        <tissue evidence="4">Liver</tissue>
    </source>
</reference>
<comment type="caution">
    <text evidence="4">The sequence shown here is derived from an EMBL/GenBank/DDBJ whole genome shotgun (WGS) entry which is preliminary data.</text>
</comment>
<protein>
    <recommendedName>
        <fullName evidence="6">Ubiquitinyl hydrolase 1</fullName>
    </recommendedName>
</protein>
<dbReference type="Pfam" id="PF16218">
    <property type="entry name" value="Peptidase_C101"/>
    <property type="match status" value="1"/>
</dbReference>
<dbReference type="AlphaFoldDB" id="A0AAV7VV46"/>
<keyword evidence="5" id="KW-1185">Reference proteome</keyword>
<evidence type="ECO:0000313" key="4">
    <source>
        <dbReference type="EMBL" id="KAJ1203904.1"/>
    </source>
</evidence>
<evidence type="ECO:0000256" key="3">
    <source>
        <dbReference type="ARBA" id="ARBA00022490"/>
    </source>
</evidence>
<gene>
    <name evidence="4" type="ORF">NDU88_007685</name>
</gene>
<evidence type="ECO:0008006" key="6">
    <source>
        <dbReference type="Google" id="ProtNLM"/>
    </source>
</evidence>
<evidence type="ECO:0000313" key="5">
    <source>
        <dbReference type="Proteomes" id="UP001066276"/>
    </source>
</evidence>
<dbReference type="PRINTS" id="PR02056">
    <property type="entry name" value="PROTEINF105A"/>
</dbReference>
<evidence type="ECO:0000256" key="2">
    <source>
        <dbReference type="ARBA" id="ARBA00010267"/>
    </source>
</evidence>
<name>A0AAV7VV46_PLEWA</name>
<dbReference type="PANTHER" id="PTHR33662">
    <property type="entry name" value="OTU DEUBIQUITINASE WITH LINEAR LINKAGE-SPECIFICITY A-RELATED"/>
    <property type="match status" value="1"/>
</dbReference>
<keyword evidence="3" id="KW-0963">Cytoplasm</keyword>
<proteinExistence type="inferred from homology"/>
<organism evidence="4 5">
    <name type="scientific">Pleurodeles waltl</name>
    <name type="common">Iberian ribbed newt</name>
    <dbReference type="NCBI Taxonomy" id="8319"/>
    <lineage>
        <taxon>Eukaryota</taxon>
        <taxon>Metazoa</taxon>
        <taxon>Chordata</taxon>
        <taxon>Craniata</taxon>
        <taxon>Vertebrata</taxon>
        <taxon>Euteleostomi</taxon>
        <taxon>Amphibia</taxon>
        <taxon>Batrachia</taxon>
        <taxon>Caudata</taxon>
        <taxon>Salamandroidea</taxon>
        <taxon>Salamandridae</taxon>
        <taxon>Pleurodelinae</taxon>
        <taxon>Pleurodeles</taxon>
    </lineage>
</organism>
<sequence length="337" mass="39582">MAGERKEGQSWLAPINLAVTLLWSKINPPMMLAMSYVLSTLWCCKERLLKWWIICCQGKVKGKRNLSISSEVGLLSYSTREWKGETIQAKQMRKAYEALFQRHHVKFILQVRGDNYCAIRAVLYQVFRKGLSFPSWIKEKDLVKIPERLLFSQGCNWIQQFSFGPERYAGPNVSVKLRRCLEALKTQWTEIIGAKDREERETMCNVLFSDEDKEYKLYEAVKFILLYLVMEAHDKMMNGQTVPTFFSVLFARDSSLDPLSFMINHLNPVGDTGGLEQVEMFLLGYALEVNMRVFRLYKIDKVDFLTYYPEEHPREWHQVSLVTEDDRHYNIPMFHDK</sequence>
<dbReference type="GO" id="GO:0005737">
    <property type="term" value="C:cytoplasm"/>
    <property type="evidence" value="ECO:0007669"/>
    <property type="project" value="UniProtKB-SubCell"/>
</dbReference>
<comment type="subcellular location">
    <subcellularLocation>
        <location evidence="1">Cytoplasm</location>
    </subcellularLocation>
</comment>
<evidence type="ECO:0000256" key="1">
    <source>
        <dbReference type="ARBA" id="ARBA00004496"/>
    </source>
</evidence>
<dbReference type="EMBL" id="JANPWB010000003">
    <property type="protein sequence ID" value="KAJ1203904.1"/>
    <property type="molecule type" value="Genomic_DNA"/>
</dbReference>
<dbReference type="InterPro" id="IPR023236">
    <property type="entry name" value="OTULINL"/>
</dbReference>
<dbReference type="PRINTS" id="PR02055">
    <property type="entry name" value="PROTEINF105"/>
</dbReference>
<comment type="similarity">
    <text evidence="2">Belongs to the peptidase C65 family. Otulin subfamily.</text>
</comment>
<dbReference type="InterPro" id="IPR023235">
    <property type="entry name" value="FAM105"/>
</dbReference>